<feature type="compositionally biased region" description="Basic and acidic residues" evidence="1">
    <location>
        <begin position="184"/>
        <end position="202"/>
    </location>
</feature>
<dbReference type="KEGG" id="ngr:NAEGRDRAFT_54887"/>
<dbReference type="InterPro" id="IPR013520">
    <property type="entry name" value="Ribonucl_H"/>
</dbReference>
<dbReference type="OrthoDB" id="10549933at2759"/>
<dbReference type="InParanoid" id="D2W613"/>
<name>D2W613_NAEGR</name>
<dbReference type="Proteomes" id="UP000006671">
    <property type="component" value="Unassembled WGS sequence"/>
</dbReference>
<evidence type="ECO:0000313" key="3">
    <source>
        <dbReference type="EMBL" id="EFC35489.1"/>
    </source>
</evidence>
<dbReference type="Gene3D" id="3.30.420.10">
    <property type="entry name" value="Ribonuclease H-like superfamily/Ribonuclease H"/>
    <property type="match status" value="1"/>
</dbReference>
<keyword evidence="4" id="KW-1185">Reference proteome</keyword>
<dbReference type="InterPro" id="IPR012337">
    <property type="entry name" value="RNaseH-like_sf"/>
</dbReference>
<dbReference type="GeneID" id="8856405"/>
<dbReference type="CDD" id="cd06127">
    <property type="entry name" value="DEDDh"/>
    <property type="match status" value="1"/>
</dbReference>
<dbReference type="VEuPathDB" id="AmoebaDB:NAEGRDRAFT_54887"/>
<dbReference type="RefSeq" id="XP_002668233.1">
    <property type="nucleotide sequence ID" value="XM_002668187.1"/>
</dbReference>
<evidence type="ECO:0000313" key="4">
    <source>
        <dbReference type="Proteomes" id="UP000006671"/>
    </source>
</evidence>
<dbReference type="Pfam" id="PF00929">
    <property type="entry name" value="RNase_T"/>
    <property type="match status" value="1"/>
</dbReference>
<feature type="region of interest" description="Disordered" evidence="1">
    <location>
        <begin position="1116"/>
        <end position="1135"/>
    </location>
</feature>
<proteinExistence type="predicted"/>
<feature type="domain" description="Exonuclease" evidence="2">
    <location>
        <begin position="888"/>
        <end position="1060"/>
    </location>
</feature>
<dbReference type="AlphaFoldDB" id="D2W613"/>
<dbReference type="SUPFAM" id="SSF53098">
    <property type="entry name" value="Ribonuclease H-like"/>
    <property type="match status" value="1"/>
</dbReference>
<evidence type="ECO:0000256" key="1">
    <source>
        <dbReference type="SAM" id="MobiDB-lite"/>
    </source>
</evidence>
<dbReference type="EMBL" id="GG739190">
    <property type="protein sequence ID" value="EFC35489.1"/>
    <property type="molecule type" value="Genomic_DNA"/>
</dbReference>
<feature type="region of interest" description="Disordered" evidence="1">
    <location>
        <begin position="183"/>
        <end position="210"/>
    </location>
</feature>
<feature type="compositionally biased region" description="Basic residues" evidence="1">
    <location>
        <begin position="1125"/>
        <end position="1135"/>
    </location>
</feature>
<evidence type="ECO:0000259" key="2">
    <source>
        <dbReference type="SMART" id="SM00479"/>
    </source>
</evidence>
<reference evidence="3 4" key="1">
    <citation type="journal article" date="2010" name="Cell">
        <title>The genome of Naegleria gruberi illuminates early eukaryotic versatility.</title>
        <authorList>
            <person name="Fritz-Laylin L.K."/>
            <person name="Prochnik S.E."/>
            <person name="Ginger M.L."/>
            <person name="Dacks J.B."/>
            <person name="Carpenter M.L."/>
            <person name="Field M.C."/>
            <person name="Kuo A."/>
            <person name="Paredez A."/>
            <person name="Chapman J."/>
            <person name="Pham J."/>
            <person name="Shu S."/>
            <person name="Neupane R."/>
            <person name="Cipriano M."/>
            <person name="Mancuso J."/>
            <person name="Tu H."/>
            <person name="Salamov A."/>
            <person name="Lindquist E."/>
            <person name="Shapiro H."/>
            <person name="Lucas S."/>
            <person name="Grigoriev I.V."/>
            <person name="Cande W.Z."/>
            <person name="Fulton C."/>
            <person name="Rokhsar D.S."/>
            <person name="Dawson S.C."/>
        </authorList>
    </citation>
    <scope>NUCLEOTIDE SEQUENCE [LARGE SCALE GENOMIC DNA]</scope>
    <source>
        <strain evidence="3 4">NEG-M</strain>
    </source>
</reference>
<sequence>MGRSSFKVEINKNCLGITDYDKFDILLDVEKNKVMDGSGKIAGTIVNKCLRSIDCTKIHNKNRKSDSCVKCCDLKSKLDTNLQKVHKILENPNTLPPYSSIIPYPQVMYQLLRETTKALGKCEPSNFETKIIESLRKAKAQYEINSSLKSKHIKMNKDPTIENKQCEQELLENEQELIENEQEFIEKDTDQSKQSKKTDRYTHIPPQKQNPLSSKGFGKFEECFFVKFLHNQLENFTLPPNAHRYDEVMKRYWFLGRYFSGKQFFNQLSGKKNQQIPCNWRTNLQYNIVMPSNNTMKNWLPKGSIGICTYSDSVFNSLEPNSCKEVCVSMDGMKVLKKLERMNGQVIGTSQKINVKTPPSNHNINLSEVTEEMVLFNVNAIDNSWHCPLGWFAISSADKINDFIYEKMILCNEKLKGYSLKMVCGCADGEADAKNLQKLLREKIDPNFIFVTDYVHNFKNQRNCLFNGTILKNINMSTLIKLMNNYPHLYEMLDKEEVSPSDIMAINPCLELTSPKVVEVLKSLRNNDAAILAKYLETIREVYDVINDNDVDIVDKLELCKEYFSNIPAKQYPEKTRNICLHTIEGFQYLANTYSNFRPSCITTNYNELMFSIIRKRYPRATAKQFCSSILIAFYIFLLTSCSEEVRGFSLPETEWTEHYRGMKLKIKSLPNLKNIDPNFVELTKDEINALDKWLTKVNHNIEGYVRKSTLRMESCAPKKLFLCCPINGCDRQKPYIVKGQFKNHLLSKHSDKITSEQQAISVVRELECKHFELQFLADSEVRKNSVNLNKQEREKICEESSISNKSQDTMSTLTQLSIRDSSTCDGSTRTTIQQPTNQIITPQLNNSNGIEKYLVSKYLNETKIHIDISNDDIVESVISVKNNENYHVVVLDLETTGLMPNDHEIVQVGMISLISKCAFSIYIKPKYHDWSSHAKKLHVDKMNEINNGKQLDQIIIPIHNYLTKNNSCTAVVLVHSTSLDRNFLMKALTKHGLPIDRYMIVNTISEEFFPKQKLETLFNQVNKPMNTTTKDIIGVAHDAAFDTAMLFDIIKHKFGDNIDGVLEACMCFHGRLCGDKKRKKPNHDINTKRKKKKTEPNTSSDHFFKQSQIIEFIPWTPDTNKNTTRQRKTRRNKK</sequence>
<accession>D2W613</accession>
<dbReference type="SMART" id="SM00479">
    <property type="entry name" value="EXOIII"/>
    <property type="match status" value="1"/>
</dbReference>
<protein>
    <submittedName>
        <fullName evidence="3">Predicted protein</fullName>
    </submittedName>
</protein>
<dbReference type="InterPro" id="IPR036397">
    <property type="entry name" value="RNaseH_sf"/>
</dbReference>
<feature type="region of interest" description="Disordered" evidence="1">
    <location>
        <begin position="1078"/>
        <end position="1103"/>
    </location>
</feature>
<organism evidence="4">
    <name type="scientific">Naegleria gruberi</name>
    <name type="common">Amoeba</name>
    <dbReference type="NCBI Taxonomy" id="5762"/>
    <lineage>
        <taxon>Eukaryota</taxon>
        <taxon>Discoba</taxon>
        <taxon>Heterolobosea</taxon>
        <taxon>Tetramitia</taxon>
        <taxon>Eutetramitia</taxon>
        <taxon>Vahlkampfiidae</taxon>
        <taxon>Naegleria</taxon>
    </lineage>
</organism>
<dbReference type="GO" id="GO:0003676">
    <property type="term" value="F:nucleic acid binding"/>
    <property type="evidence" value="ECO:0007669"/>
    <property type="project" value="InterPro"/>
</dbReference>
<gene>
    <name evidence="3" type="ORF">NAEGRDRAFT_54887</name>
</gene>